<evidence type="ECO:0000256" key="1">
    <source>
        <dbReference type="ARBA" id="ARBA00023157"/>
    </source>
</evidence>
<dbReference type="PANTHER" id="PTHR11675:SF63">
    <property type="entry name" value="POLYPEPTIDE N-ACETYLGALACTOSAMINYLTRANSFERASE"/>
    <property type="match status" value="1"/>
</dbReference>
<dbReference type="Proteomes" id="UP000596742">
    <property type="component" value="Unassembled WGS sequence"/>
</dbReference>
<organism evidence="2 3">
    <name type="scientific">Mytilus galloprovincialis</name>
    <name type="common">Mediterranean mussel</name>
    <dbReference type="NCBI Taxonomy" id="29158"/>
    <lineage>
        <taxon>Eukaryota</taxon>
        <taxon>Metazoa</taxon>
        <taxon>Spiralia</taxon>
        <taxon>Lophotrochozoa</taxon>
        <taxon>Mollusca</taxon>
        <taxon>Bivalvia</taxon>
        <taxon>Autobranchia</taxon>
        <taxon>Pteriomorphia</taxon>
        <taxon>Mytilida</taxon>
        <taxon>Mytiloidea</taxon>
        <taxon>Mytilidae</taxon>
        <taxon>Mytilinae</taxon>
        <taxon>Mytilus</taxon>
    </lineage>
</organism>
<dbReference type="EMBL" id="UYJE01004087">
    <property type="protein sequence ID" value="VDI24847.1"/>
    <property type="molecule type" value="Genomic_DNA"/>
</dbReference>
<dbReference type="AlphaFoldDB" id="A0A8B6DVU8"/>
<reference evidence="2" key="1">
    <citation type="submission" date="2018-11" db="EMBL/GenBank/DDBJ databases">
        <authorList>
            <person name="Alioto T."/>
            <person name="Alioto T."/>
        </authorList>
    </citation>
    <scope>NUCLEOTIDE SEQUENCE</scope>
</reference>
<keyword evidence="3" id="KW-1185">Reference proteome</keyword>
<dbReference type="GO" id="GO:0004653">
    <property type="term" value="F:polypeptide N-acetylgalactosaminyltransferase activity"/>
    <property type="evidence" value="ECO:0007669"/>
    <property type="project" value="TreeGrafter"/>
</dbReference>
<protein>
    <submittedName>
        <fullName evidence="2">Uncharacterized protein</fullName>
    </submittedName>
</protein>
<dbReference type="OrthoDB" id="5988548at2759"/>
<dbReference type="GO" id="GO:0005112">
    <property type="term" value="F:Notch binding"/>
    <property type="evidence" value="ECO:0007669"/>
    <property type="project" value="TreeGrafter"/>
</dbReference>
<dbReference type="GO" id="GO:0008593">
    <property type="term" value="P:regulation of Notch signaling pathway"/>
    <property type="evidence" value="ECO:0007669"/>
    <property type="project" value="TreeGrafter"/>
</dbReference>
<dbReference type="InterPro" id="IPR029044">
    <property type="entry name" value="Nucleotide-diphossugar_trans"/>
</dbReference>
<dbReference type="GO" id="GO:0006493">
    <property type="term" value="P:protein O-linked glycosylation"/>
    <property type="evidence" value="ECO:0007669"/>
    <property type="project" value="TreeGrafter"/>
</dbReference>
<name>A0A8B6DVU8_MYTGA</name>
<evidence type="ECO:0000313" key="3">
    <source>
        <dbReference type="Proteomes" id="UP000596742"/>
    </source>
</evidence>
<accession>A0A8B6DVU8</accession>
<dbReference type="Gene3D" id="3.90.550.10">
    <property type="entry name" value="Spore Coat Polysaccharide Biosynthesis Protein SpsA, Chain A"/>
    <property type="match status" value="1"/>
</dbReference>
<comment type="caution">
    <text evidence="2">The sequence shown here is derived from an EMBL/GenBank/DDBJ whole genome shotgun (WGS) entry which is preliminary data.</text>
</comment>
<keyword evidence="1" id="KW-1015">Disulfide bond</keyword>
<dbReference type="GO" id="GO:0005794">
    <property type="term" value="C:Golgi apparatus"/>
    <property type="evidence" value="ECO:0007669"/>
    <property type="project" value="TreeGrafter"/>
</dbReference>
<proteinExistence type="predicted"/>
<gene>
    <name evidence="2" type="ORF">MGAL_10B024535</name>
</gene>
<dbReference type="PANTHER" id="PTHR11675">
    <property type="entry name" value="N-ACETYLGALACTOSAMINYLTRANSFERASE"/>
    <property type="match status" value="1"/>
</dbReference>
<dbReference type="SUPFAM" id="SSF53448">
    <property type="entry name" value="Nucleotide-diphospho-sugar transferases"/>
    <property type="match status" value="1"/>
</dbReference>
<evidence type="ECO:0000313" key="2">
    <source>
        <dbReference type="EMBL" id="VDI24847.1"/>
    </source>
</evidence>
<sequence>MELQTSPLVVGGFNWGLHFRWDQLPVHVRDNPDVALKSCKTSPLVVDGLTGDYILMGPATCTCRDNPDVASNPVKLHHLRLTGDSLDGTSYCTVRDNPDVASNPVKYVIFNMELQTSPLVVGGFNWGLHFRWDQLPVHVRDNPDVASNPVKSPTMAGGLFAMDRSYYFELGEYDSGMDIWGGENLELSFRVNIWKGYLGWRELRTIFQGKYLDWISGVERT</sequence>